<keyword evidence="2" id="KW-1185">Reference proteome</keyword>
<gene>
    <name evidence="1" type="ORF">BaRGS_00013666</name>
</gene>
<organism evidence="1 2">
    <name type="scientific">Batillaria attramentaria</name>
    <dbReference type="NCBI Taxonomy" id="370345"/>
    <lineage>
        <taxon>Eukaryota</taxon>
        <taxon>Metazoa</taxon>
        <taxon>Spiralia</taxon>
        <taxon>Lophotrochozoa</taxon>
        <taxon>Mollusca</taxon>
        <taxon>Gastropoda</taxon>
        <taxon>Caenogastropoda</taxon>
        <taxon>Sorbeoconcha</taxon>
        <taxon>Cerithioidea</taxon>
        <taxon>Batillariidae</taxon>
        <taxon>Batillaria</taxon>
    </lineage>
</organism>
<dbReference type="AlphaFoldDB" id="A0ABD0L683"/>
<comment type="caution">
    <text evidence="1">The sequence shown here is derived from an EMBL/GenBank/DDBJ whole genome shotgun (WGS) entry which is preliminary data.</text>
</comment>
<sequence length="73" mass="7968">MSCGCRRSTRPPRVWVLSAPCISDTQTPSAAPFAVYVPNAPTLEHGQCLQVFKVFRPQYLTGLKCLSSGVDVQ</sequence>
<protein>
    <recommendedName>
        <fullName evidence="3">Secreted protein</fullName>
    </recommendedName>
</protein>
<evidence type="ECO:0000313" key="2">
    <source>
        <dbReference type="Proteomes" id="UP001519460"/>
    </source>
</evidence>
<evidence type="ECO:0008006" key="3">
    <source>
        <dbReference type="Google" id="ProtNLM"/>
    </source>
</evidence>
<reference evidence="1 2" key="1">
    <citation type="journal article" date="2023" name="Sci. Data">
        <title>Genome assembly of the Korean intertidal mud-creeper Batillaria attramentaria.</title>
        <authorList>
            <person name="Patra A.K."/>
            <person name="Ho P.T."/>
            <person name="Jun S."/>
            <person name="Lee S.J."/>
            <person name="Kim Y."/>
            <person name="Won Y.J."/>
        </authorList>
    </citation>
    <scope>NUCLEOTIDE SEQUENCE [LARGE SCALE GENOMIC DNA]</scope>
    <source>
        <strain evidence="1">Wonlab-2016</strain>
    </source>
</reference>
<dbReference type="EMBL" id="JACVVK020000078">
    <property type="protein sequence ID" value="KAK7495026.1"/>
    <property type="molecule type" value="Genomic_DNA"/>
</dbReference>
<name>A0ABD0L683_9CAEN</name>
<accession>A0ABD0L683</accession>
<proteinExistence type="predicted"/>
<dbReference type="Proteomes" id="UP001519460">
    <property type="component" value="Unassembled WGS sequence"/>
</dbReference>
<evidence type="ECO:0000313" key="1">
    <source>
        <dbReference type="EMBL" id="KAK7495026.1"/>
    </source>
</evidence>
<feature type="non-terminal residue" evidence="1">
    <location>
        <position position="73"/>
    </location>
</feature>